<dbReference type="InterPro" id="IPR018714">
    <property type="entry name" value="DUF2237"/>
</dbReference>
<dbReference type="Proteomes" id="UP000322899">
    <property type="component" value="Unassembled WGS sequence"/>
</dbReference>
<dbReference type="Proteomes" id="UP000323011">
    <property type="component" value="Unassembled WGS sequence"/>
</dbReference>
<evidence type="ECO:0000313" key="9">
    <source>
        <dbReference type="Proteomes" id="UP000325113"/>
    </source>
</evidence>
<dbReference type="EMBL" id="HBET01015510">
    <property type="protein sequence ID" value="CAD8566059.1"/>
    <property type="molecule type" value="Transcribed_RNA"/>
</dbReference>
<evidence type="ECO:0000313" key="5">
    <source>
        <dbReference type="EMBL" id="KAA0165552.1"/>
    </source>
</evidence>
<dbReference type="PANTHER" id="PTHR37466">
    <property type="entry name" value="SLR1628 PROTEIN"/>
    <property type="match status" value="1"/>
</dbReference>
<feature type="region of interest" description="Disordered" evidence="1">
    <location>
        <begin position="157"/>
        <end position="182"/>
    </location>
</feature>
<organism evidence="5 9">
    <name type="scientific">Cafeteria roenbergensis</name>
    <name type="common">Marine flagellate</name>
    <dbReference type="NCBI Taxonomy" id="33653"/>
    <lineage>
        <taxon>Eukaryota</taxon>
        <taxon>Sar</taxon>
        <taxon>Stramenopiles</taxon>
        <taxon>Bigyra</taxon>
        <taxon>Opalozoa</taxon>
        <taxon>Bicosoecida</taxon>
        <taxon>Cafeteriaceae</taxon>
        <taxon>Cafeteria</taxon>
    </lineage>
</organism>
<dbReference type="EMBL" id="VLTO01000002">
    <property type="protein sequence ID" value="KAA0177968.1"/>
    <property type="molecule type" value="Genomic_DNA"/>
</dbReference>
<reference evidence="7 8" key="1">
    <citation type="submission" date="2019-07" db="EMBL/GenBank/DDBJ databases">
        <title>Genomes of Cafeteria roenbergensis.</title>
        <authorList>
            <person name="Fischer M.G."/>
            <person name="Hackl T."/>
            <person name="Roman M."/>
        </authorList>
    </citation>
    <scope>NUCLEOTIDE SEQUENCE [LARGE SCALE GENOMIC DNA]</scope>
    <source>
        <strain evidence="4 8">BVI</strain>
        <strain evidence="5 9">Cflag</strain>
        <strain evidence="6 7">E4-10P</strain>
    </source>
</reference>
<reference evidence="3" key="2">
    <citation type="submission" date="2021-01" db="EMBL/GenBank/DDBJ databases">
        <authorList>
            <person name="Corre E."/>
            <person name="Pelletier E."/>
            <person name="Niang G."/>
            <person name="Scheremetjew M."/>
            <person name="Finn R."/>
            <person name="Kale V."/>
            <person name="Holt S."/>
            <person name="Cochrane G."/>
            <person name="Meng A."/>
            <person name="Brown T."/>
            <person name="Cohen L."/>
        </authorList>
    </citation>
    <scope>NUCLEOTIDE SEQUENCE</scope>
    <source>
        <strain evidence="3">E4-10</strain>
    </source>
</reference>
<protein>
    <recommendedName>
        <fullName evidence="10">DUF2237 domain-containing protein</fullName>
    </recommendedName>
</protein>
<evidence type="ECO:0000313" key="6">
    <source>
        <dbReference type="EMBL" id="KAA0177968.1"/>
    </source>
</evidence>
<dbReference type="EMBL" id="VLTM01000012">
    <property type="protein sequence ID" value="KAA0165552.1"/>
    <property type="molecule type" value="Genomic_DNA"/>
</dbReference>
<gene>
    <name evidence="3" type="ORF">CROE0942_LOCUS10438</name>
    <name evidence="6" type="ORF">FNF27_00516</name>
    <name evidence="4" type="ORF">FNF29_00177</name>
    <name evidence="5" type="ORF">FNF31_01897</name>
</gene>
<evidence type="ECO:0008006" key="10">
    <source>
        <dbReference type="Google" id="ProtNLM"/>
    </source>
</evidence>
<feature type="signal peptide" evidence="2">
    <location>
        <begin position="1"/>
        <end position="21"/>
    </location>
</feature>
<dbReference type="OrthoDB" id="1517790at2759"/>
<evidence type="ECO:0000313" key="4">
    <source>
        <dbReference type="EMBL" id="KAA0157601.1"/>
    </source>
</evidence>
<evidence type="ECO:0000313" key="8">
    <source>
        <dbReference type="Proteomes" id="UP000323011"/>
    </source>
</evidence>
<dbReference type="AlphaFoldDB" id="A0A5A8DJM2"/>
<proteinExistence type="predicted"/>
<sequence length="182" mass="18481">MLSKSALVVAIAALRMSAARAGASRGGNTAAVSTAASADVAPDGSLSVLGQPLQRCPGPHRSGFYRSGFCMTGPDDTGSHVVAAVMTEEFLEFTKARGNDLSTPRPEWGFPGLKPGDGWCLCASRWAEAERAGVAPLVALGSTHANALKTVPLDTLRAHSDGSDASSEPAQGDAASDSPSTA</sequence>
<keyword evidence="8" id="KW-1185">Reference proteome</keyword>
<dbReference type="Gene3D" id="3.30.56.110">
    <property type="entry name" value="Protein of unknown function DUF2237"/>
    <property type="match status" value="1"/>
</dbReference>
<evidence type="ECO:0000256" key="1">
    <source>
        <dbReference type="SAM" id="MobiDB-lite"/>
    </source>
</evidence>
<dbReference type="EMBL" id="VLTN01000001">
    <property type="protein sequence ID" value="KAA0157601.1"/>
    <property type="molecule type" value="Genomic_DNA"/>
</dbReference>
<dbReference type="PANTHER" id="PTHR37466:SF1">
    <property type="entry name" value="SLR1628 PROTEIN"/>
    <property type="match status" value="1"/>
</dbReference>
<evidence type="ECO:0000256" key="2">
    <source>
        <dbReference type="SAM" id="SignalP"/>
    </source>
</evidence>
<evidence type="ECO:0000313" key="3">
    <source>
        <dbReference type="EMBL" id="CAD8566059.1"/>
    </source>
</evidence>
<name>A0A5A8DJM2_CAFRO</name>
<dbReference type="Proteomes" id="UP000325113">
    <property type="component" value="Unassembled WGS sequence"/>
</dbReference>
<evidence type="ECO:0000313" key="7">
    <source>
        <dbReference type="Proteomes" id="UP000322899"/>
    </source>
</evidence>
<accession>A0A5A8DJM2</accession>
<dbReference type="Pfam" id="PF09996">
    <property type="entry name" value="DUF2237"/>
    <property type="match status" value="1"/>
</dbReference>
<keyword evidence="2" id="KW-0732">Signal</keyword>
<feature type="chain" id="PRO_5036136832" description="DUF2237 domain-containing protein" evidence="2">
    <location>
        <begin position="22"/>
        <end position="182"/>
    </location>
</feature>